<sequence length="146" mass="15959">MSGERIVLIEDDREIQSTLKTVLSEIGYRVFTATNGVDGQKLIQDENPDLVITDMMMPRMGGFPVLEYLKTIDSPPSVIMITANEGGRHKAYAEMLGAVDYLRKPFAMDVLIESVNKALEKRKSQGSGAGSNAPLGKRVARKKSSG</sequence>
<dbReference type="SMART" id="SM00448">
    <property type="entry name" value="REC"/>
    <property type="match status" value="1"/>
</dbReference>
<dbReference type="InterPro" id="IPR001789">
    <property type="entry name" value="Sig_transdc_resp-reg_receiver"/>
</dbReference>
<dbReference type="KEGG" id="tpol:Mal48_26570"/>
<dbReference type="Proteomes" id="UP000315724">
    <property type="component" value="Chromosome"/>
</dbReference>
<evidence type="ECO:0000256" key="1">
    <source>
        <dbReference type="ARBA" id="ARBA00022553"/>
    </source>
</evidence>
<dbReference type="PANTHER" id="PTHR44591">
    <property type="entry name" value="STRESS RESPONSE REGULATOR PROTEIN 1"/>
    <property type="match status" value="1"/>
</dbReference>
<evidence type="ECO:0000259" key="5">
    <source>
        <dbReference type="PROSITE" id="PS50110"/>
    </source>
</evidence>
<protein>
    <submittedName>
        <fullName evidence="6">Response regulator MprA</fullName>
    </submittedName>
</protein>
<dbReference type="PANTHER" id="PTHR44591:SF14">
    <property type="entry name" value="PROTEIN PILG"/>
    <property type="match status" value="1"/>
</dbReference>
<keyword evidence="1 3" id="KW-0597">Phosphoprotein</keyword>
<proteinExistence type="predicted"/>
<dbReference type="RefSeq" id="WP_145199645.1">
    <property type="nucleotide sequence ID" value="NZ_CP036267.1"/>
</dbReference>
<evidence type="ECO:0000313" key="6">
    <source>
        <dbReference type="EMBL" id="QDT33404.1"/>
    </source>
</evidence>
<dbReference type="PROSITE" id="PS50110">
    <property type="entry name" value="RESPONSE_REGULATORY"/>
    <property type="match status" value="1"/>
</dbReference>
<dbReference type="EMBL" id="CP036267">
    <property type="protein sequence ID" value="QDT33404.1"/>
    <property type="molecule type" value="Genomic_DNA"/>
</dbReference>
<feature type="modified residue" description="4-aspartylphosphate" evidence="3">
    <location>
        <position position="54"/>
    </location>
</feature>
<dbReference type="InterPro" id="IPR011006">
    <property type="entry name" value="CheY-like_superfamily"/>
</dbReference>
<dbReference type="CDD" id="cd00156">
    <property type="entry name" value="REC"/>
    <property type="match status" value="1"/>
</dbReference>
<dbReference type="InterPro" id="IPR050595">
    <property type="entry name" value="Bact_response_regulator"/>
</dbReference>
<evidence type="ECO:0000256" key="3">
    <source>
        <dbReference type="PROSITE-ProRule" id="PRU00169"/>
    </source>
</evidence>
<dbReference type="OrthoDB" id="9790669at2"/>
<organism evidence="6 7">
    <name type="scientific">Thalassoglobus polymorphus</name>
    <dbReference type="NCBI Taxonomy" id="2527994"/>
    <lineage>
        <taxon>Bacteria</taxon>
        <taxon>Pseudomonadati</taxon>
        <taxon>Planctomycetota</taxon>
        <taxon>Planctomycetia</taxon>
        <taxon>Planctomycetales</taxon>
        <taxon>Planctomycetaceae</taxon>
        <taxon>Thalassoglobus</taxon>
    </lineage>
</organism>
<keyword evidence="2" id="KW-0902">Two-component regulatory system</keyword>
<gene>
    <name evidence="6" type="primary">mprA_3</name>
    <name evidence="6" type="ORF">Mal48_26570</name>
</gene>
<name>A0A517QP72_9PLAN</name>
<keyword evidence="7" id="KW-1185">Reference proteome</keyword>
<reference evidence="6 7" key="1">
    <citation type="submission" date="2019-02" db="EMBL/GenBank/DDBJ databases">
        <title>Deep-cultivation of Planctomycetes and their phenomic and genomic characterization uncovers novel biology.</title>
        <authorList>
            <person name="Wiegand S."/>
            <person name="Jogler M."/>
            <person name="Boedeker C."/>
            <person name="Pinto D."/>
            <person name="Vollmers J."/>
            <person name="Rivas-Marin E."/>
            <person name="Kohn T."/>
            <person name="Peeters S.H."/>
            <person name="Heuer A."/>
            <person name="Rast P."/>
            <person name="Oberbeckmann S."/>
            <person name="Bunk B."/>
            <person name="Jeske O."/>
            <person name="Meyerdierks A."/>
            <person name="Storesund J.E."/>
            <person name="Kallscheuer N."/>
            <person name="Luecker S."/>
            <person name="Lage O.M."/>
            <person name="Pohl T."/>
            <person name="Merkel B.J."/>
            <person name="Hornburger P."/>
            <person name="Mueller R.-W."/>
            <person name="Bruemmer F."/>
            <person name="Labrenz M."/>
            <person name="Spormann A.M."/>
            <person name="Op den Camp H."/>
            <person name="Overmann J."/>
            <person name="Amann R."/>
            <person name="Jetten M.S.M."/>
            <person name="Mascher T."/>
            <person name="Medema M.H."/>
            <person name="Devos D.P."/>
            <person name="Kaster A.-K."/>
            <person name="Ovreas L."/>
            <person name="Rohde M."/>
            <person name="Galperin M.Y."/>
            <person name="Jogler C."/>
        </authorList>
    </citation>
    <scope>NUCLEOTIDE SEQUENCE [LARGE SCALE GENOMIC DNA]</scope>
    <source>
        <strain evidence="6 7">Mal48</strain>
    </source>
</reference>
<dbReference type="SUPFAM" id="SSF52172">
    <property type="entry name" value="CheY-like"/>
    <property type="match status" value="1"/>
</dbReference>
<dbReference type="Pfam" id="PF00072">
    <property type="entry name" value="Response_reg"/>
    <property type="match status" value="1"/>
</dbReference>
<accession>A0A517QP72</accession>
<feature type="region of interest" description="Disordered" evidence="4">
    <location>
        <begin position="121"/>
        <end position="146"/>
    </location>
</feature>
<dbReference type="GO" id="GO:0000160">
    <property type="term" value="P:phosphorelay signal transduction system"/>
    <property type="evidence" value="ECO:0007669"/>
    <property type="project" value="UniProtKB-KW"/>
</dbReference>
<evidence type="ECO:0000256" key="2">
    <source>
        <dbReference type="ARBA" id="ARBA00023012"/>
    </source>
</evidence>
<dbReference type="AlphaFoldDB" id="A0A517QP72"/>
<evidence type="ECO:0000256" key="4">
    <source>
        <dbReference type="SAM" id="MobiDB-lite"/>
    </source>
</evidence>
<feature type="domain" description="Response regulatory" evidence="5">
    <location>
        <begin position="5"/>
        <end position="119"/>
    </location>
</feature>
<dbReference type="Gene3D" id="3.40.50.2300">
    <property type="match status" value="1"/>
</dbReference>
<evidence type="ECO:0000313" key="7">
    <source>
        <dbReference type="Proteomes" id="UP000315724"/>
    </source>
</evidence>